<dbReference type="EMBL" id="CM026421">
    <property type="protein sequence ID" value="KAG0590578.1"/>
    <property type="molecule type" value="Genomic_DNA"/>
</dbReference>
<keyword evidence="2" id="KW-1185">Reference proteome</keyword>
<protein>
    <submittedName>
        <fullName evidence="1">Uncharacterized protein</fullName>
    </submittedName>
</protein>
<proteinExistence type="predicted"/>
<reference evidence="1" key="1">
    <citation type="submission" date="2020-06" db="EMBL/GenBank/DDBJ databases">
        <title>WGS assembly of Ceratodon purpureus strain R40.</title>
        <authorList>
            <person name="Carey S.B."/>
            <person name="Jenkins J."/>
            <person name="Shu S."/>
            <person name="Lovell J.T."/>
            <person name="Sreedasyam A."/>
            <person name="Maumus F."/>
            <person name="Tiley G.P."/>
            <person name="Fernandez-Pozo N."/>
            <person name="Barry K."/>
            <person name="Chen C."/>
            <person name="Wang M."/>
            <person name="Lipzen A."/>
            <person name="Daum C."/>
            <person name="Saski C.A."/>
            <person name="Payton A.C."/>
            <person name="Mcbreen J.C."/>
            <person name="Conrad R.E."/>
            <person name="Kollar L.M."/>
            <person name="Olsson S."/>
            <person name="Huttunen S."/>
            <person name="Landis J.B."/>
            <person name="Wickett N.J."/>
            <person name="Johnson M.G."/>
            <person name="Rensing S.A."/>
            <person name="Grimwood J."/>
            <person name="Schmutz J."/>
            <person name="Mcdaniel S.F."/>
        </authorList>
    </citation>
    <scope>NUCLEOTIDE SEQUENCE</scope>
    <source>
        <strain evidence="1">R40</strain>
    </source>
</reference>
<dbReference type="AlphaFoldDB" id="A0A8T0J6P6"/>
<accession>A0A8T0J6P6</accession>
<evidence type="ECO:0000313" key="2">
    <source>
        <dbReference type="Proteomes" id="UP000822688"/>
    </source>
</evidence>
<organism evidence="1 2">
    <name type="scientific">Ceratodon purpureus</name>
    <name type="common">Fire moss</name>
    <name type="synonym">Dicranum purpureum</name>
    <dbReference type="NCBI Taxonomy" id="3225"/>
    <lineage>
        <taxon>Eukaryota</taxon>
        <taxon>Viridiplantae</taxon>
        <taxon>Streptophyta</taxon>
        <taxon>Embryophyta</taxon>
        <taxon>Bryophyta</taxon>
        <taxon>Bryophytina</taxon>
        <taxon>Bryopsida</taxon>
        <taxon>Dicranidae</taxon>
        <taxon>Pseudoditrichales</taxon>
        <taxon>Ditrichaceae</taxon>
        <taxon>Ceratodon</taxon>
    </lineage>
</organism>
<evidence type="ECO:0000313" key="1">
    <source>
        <dbReference type="EMBL" id="KAG0590578.1"/>
    </source>
</evidence>
<dbReference type="Proteomes" id="UP000822688">
    <property type="component" value="Chromosome 1"/>
</dbReference>
<gene>
    <name evidence="1" type="ORF">KC19_1G111300</name>
</gene>
<name>A0A8T0J6P6_CERPU</name>
<comment type="caution">
    <text evidence="1">The sequence shown here is derived from an EMBL/GenBank/DDBJ whole genome shotgun (WGS) entry which is preliminary data.</text>
</comment>
<sequence length="62" mass="6699">MYPLQLSEFGFTLSGTYSTSLCHVGANSDREDATQNRSASTFRYCGTTPASMELVAILACAR</sequence>